<protein>
    <submittedName>
        <fullName evidence="1">Uncharacterized protein</fullName>
    </submittedName>
</protein>
<evidence type="ECO:0000313" key="1">
    <source>
        <dbReference type="EMBL" id="KAL2037095.1"/>
    </source>
</evidence>
<dbReference type="Proteomes" id="UP001590950">
    <property type="component" value="Unassembled WGS sequence"/>
</dbReference>
<keyword evidence="2" id="KW-1185">Reference proteome</keyword>
<name>A0ABR3ZWH4_9LECA</name>
<reference evidence="1 2" key="1">
    <citation type="submission" date="2024-09" db="EMBL/GenBank/DDBJ databases">
        <title>Rethinking Asexuality: The Enigmatic Case of Functional Sexual Genes in Lepraria (Stereocaulaceae).</title>
        <authorList>
            <person name="Doellman M."/>
            <person name="Sun Y."/>
            <person name="Barcenas-Pena A."/>
            <person name="Lumbsch H.T."/>
            <person name="Grewe F."/>
        </authorList>
    </citation>
    <scope>NUCLEOTIDE SEQUENCE [LARGE SCALE GENOMIC DNA]</scope>
    <source>
        <strain evidence="1 2">Mercado 3170</strain>
    </source>
</reference>
<gene>
    <name evidence="1" type="ORF">N7G274_010222</name>
</gene>
<sequence length="153" mass="17496">MQRKPLLCNILLKSQSSTENTLNLEHFQIPQHPAPTSPLFLQQYSTPNNSLVLWNETHTKNPHRPPHAEFHPGQTISIGLCLGLFITCQGICSGQLQDSRYTWNSLLNDFFERSTLFRYSSYESSIQGKTSALLALLRFFVLSWLVRALFRSA</sequence>
<evidence type="ECO:0000313" key="2">
    <source>
        <dbReference type="Proteomes" id="UP001590950"/>
    </source>
</evidence>
<comment type="caution">
    <text evidence="1">The sequence shown here is derived from an EMBL/GenBank/DDBJ whole genome shotgun (WGS) entry which is preliminary data.</text>
</comment>
<dbReference type="EMBL" id="JBEFKJ010000045">
    <property type="protein sequence ID" value="KAL2037095.1"/>
    <property type="molecule type" value="Genomic_DNA"/>
</dbReference>
<organism evidence="1 2">
    <name type="scientific">Stereocaulon virgatum</name>
    <dbReference type="NCBI Taxonomy" id="373712"/>
    <lineage>
        <taxon>Eukaryota</taxon>
        <taxon>Fungi</taxon>
        <taxon>Dikarya</taxon>
        <taxon>Ascomycota</taxon>
        <taxon>Pezizomycotina</taxon>
        <taxon>Lecanoromycetes</taxon>
        <taxon>OSLEUM clade</taxon>
        <taxon>Lecanoromycetidae</taxon>
        <taxon>Lecanorales</taxon>
        <taxon>Lecanorineae</taxon>
        <taxon>Stereocaulaceae</taxon>
        <taxon>Stereocaulon</taxon>
    </lineage>
</organism>
<accession>A0ABR3ZWH4</accession>
<proteinExistence type="predicted"/>